<reference evidence="1 2" key="1">
    <citation type="journal article" date="2019" name="Commun. Biol.">
        <title>The bagworm genome reveals a unique fibroin gene that provides high tensile strength.</title>
        <authorList>
            <person name="Kono N."/>
            <person name="Nakamura H."/>
            <person name="Ohtoshi R."/>
            <person name="Tomita M."/>
            <person name="Numata K."/>
            <person name="Arakawa K."/>
        </authorList>
    </citation>
    <scope>NUCLEOTIDE SEQUENCE [LARGE SCALE GENOMIC DNA]</scope>
</reference>
<dbReference type="AlphaFoldDB" id="A0A4C1VP63"/>
<proteinExistence type="predicted"/>
<dbReference type="Proteomes" id="UP000299102">
    <property type="component" value="Unassembled WGS sequence"/>
</dbReference>
<protein>
    <submittedName>
        <fullName evidence="1">Uncharacterized protein</fullName>
    </submittedName>
</protein>
<comment type="caution">
    <text evidence="1">The sequence shown here is derived from an EMBL/GenBank/DDBJ whole genome shotgun (WGS) entry which is preliminary data.</text>
</comment>
<evidence type="ECO:0000313" key="1">
    <source>
        <dbReference type="EMBL" id="GBP40898.1"/>
    </source>
</evidence>
<name>A0A4C1VP63_EUMVA</name>
<sequence length="119" mass="13432">MLSRKGQSVAARDRGKVERRPAGYEIELNLPTAMFRQRRAYKIPNSCPRRRFDIHVRPVYPRNGRGSCVIRSSTGGRRCGNIIVRYMPNDLYAGLSSHYTTELNTDNVVFVAALASESS</sequence>
<organism evidence="1 2">
    <name type="scientific">Eumeta variegata</name>
    <name type="common">Bagworm moth</name>
    <name type="synonym">Eumeta japonica</name>
    <dbReference type="NCBI Taxonomy" id="151549"/>
    <lineage>
        <taxon>Eukaryota</taxon>
        <taxon>Metazoa</taxon>
        <taxon>Ecdysozoa</taxon>
        <taxon>Arthropoda</taxon>
        <taxon>Hexapoda</taxon>
        <taxon>Insecta</taxon>
        <taxon>Pterygota</taxon>
        <taxon>Neoptera</taxon>
        <taxon>Endopterygota</taxon>
        <taxon>Lepidoptera</taxon>
        <taxon>Glossata</taxon>
        <taxon>Ditrysia</taxon>
        <taxon>Tineoidea</taxon>
        <taxon>Psychidae</taxon>
        <taxon>Oiketicinae</taxon>
        <taxon>Eumeta</taxon>
    </lineage>
</organism>
<keyword evidence="2" id="KW-1185">Reference proteome</keyword>
<dbReference type="EMBL" id="BGZK01000389">
    <property type="protein sequence ID" value="GBP40898.1"/>
    <property type="molecule type" value="Genomic_DNA"/>
</dbReference>
<gene>
    <name evidence="1" type="ORF">EVAR_88959_1</name>
</gene>
<accession>A0A4C1VP63</accession>
<evidence type="ECO:0000313" key="2">
    <source>
        <dbReference type="Proteomes" id="UP000299102"/>
    </source>
</evidence>